<protein>
    <submittedName>
        <fullName evidence="3">Uncharacterized protein LOC127742794</fullName>
    </submittedName>
</protein>
<dbReference type="RefSeq" id="XP_052111496.1">
    <property type="nucleotide sequence ID" value="XM_052255536.1"/>
</dbReference>
<organism evidence="2 3">
    <name type="scientific">Arachis duranensis</name>
    <name type="common">Wild peanut</name>
    <dbReference type="NCBI Taxonomy" id="130453"/>
    <lineage>
        <taxon>Eukaryota</taxon>
        <taxon>Viridiplantae</taxon>
        <taxon>Streptophyta</taxon>
        <taxon>Embryophyta</taxon>
        <taxon>Tracheophyta</taxon>
        <taxon>Spermatophyta</taxon>
        <taxon>Magnoliopsida</taxon>
        <taxon>eudicotyledons</taxon>
        <taxon>Gunneridae</taxon>
        <taxon>Pentapetalae</taxon>
        <taxon>rosids</taxon>
        <taxon>fabids</taxon>
        <taxon>Fabales</taxon>
        <taxon>Fabaceae</taxon>
        <taxon>Papilionoideae</taxon>
        <taxon>50 kb inversion clade</taxon>
        <taxon>dalbergioids sensu lato</taxon>
        <taxon>Dalbergieae</taxon>
        <taxon>Pterocarpus clade</taxon>
        <taxon>Arachis</taxon>
    </lineage>
</organism>
<keyword evidence="2" id="KW-1185">Reference proteome</keyword>
<reference evidence="2" key="1">
    <citation type="journal article" date="2016" name="Nat. Genet.">
        <title>The genome sequences of Arachis duranensis and Arachis ipaensis, the diploid ancestors of cultivated peanut.</title>
        <authorList>
            <person name="Bertioli D.J."/>
            <person name="Cannon S.B."/>
            <person name="Froenicke L."/>
            <person name="Huang G."/>
            <person name="Farmer A.D."/>
            <person name="Cannon E.K."/>
            <person name="Liu X."/>
            <person name="Gao D."/>
            <person name="Clevenger J."/>
            <person name="Dash S."/>
            <person name="Ren L."/>
            <person name="Moretzsohn M.C."/>
            <person name="Shirasawa K."/>
            <person name="Huang W."/>
            <person name="Vidigal B."/>
            <person name="Abernathy B."/>
            <person name="Chu Y."/>
            <person name="Niederhuth C.E."/>
            <person name="Umale P."/>
            <person name="Araujo A.C."/>
            <person name="Kozik A."/>
            <person name="Kim K.D."/>
            <person name="Burow M.D."/>
            <person name="Varshney R.K."/>
            <person name="Wang X."/>
            <person name="Zhang X."/>
            <person name="Barkley N."/>
            <person name="Guimaraes P.M."/>
            <person name="Isobe S."/>
            <person name="Guo B."/>
            <person name="Liao B."/>
            <person name="Stalker H.T."/>
            <person name="Schmitz R.J."/>
            <person name="Scheffler B.E."/>
            <person name="Leal-Bertioli S.C."/>
            <person name="Xun X."/>
            <person name="Jackson S.A."/>
            <person name="Michelmore R."/>
            <person name="Ozias-Akins P."/>
        </authorList>
    </citation>
    <scope>NUCLEOTIDE SEQUENCE [LARGE SCALE GENOMIC DNA]</scope>
    <source>
        <strain evidence="2">cv. V14167</strain>
    </source>
</reference>
<feature type="compositionally biased region" description="Basic and acidic residues" evidence="1">
    <location>
        <begin position="30"/>
        <end position="39"/>
    </location>
</feature>
<evidence type="ECO:0000313" key="3">
    <source>
        <dbReference type="RefSeq" id="XP_052111496.1"/>
    </source>
</evidence>
<feature type="compositionally biased region" description="Polar residues" evidence="1">
    <location>
        <begin position="104"/>
        <end position="130"/>
    </location>
</feature>
<gene>
    <name evidence="3" type="primary">LOC127742794</name>
</gene>
<accession>A0A9C6WIX1</accession>
<feature type="region of interest" description="Disordered" evidence="1">
    <location>
        <begin position="1"/>
        <end position="86"/>
    </location>
</feature>
<feature type="compositionally biased region" description="Gly residues" evidence="1">
    <location>
        <begin position="1"/>
        <end position="14"/>
    </location>
</feature>
<name>A0A9C6WIX1_ARADU</name>
<feature type="region of interest" description="Disordered" evidence="1">
    <location>
        <begin position="104"/>
        <end position="140"/>
    </location>
</feature>
<dbReference type="Proteomes" id="UP000515211">
    <property type="component" value="Chromosome 10"/>
</dbReference>
<dbReference type="AlphaFoldDB" id="A0A9C6WIX1"/>
<dbReference type="KEGG" id="adu:127742794"/>
<dbReference type="GeneID" id="127742794"/>
<reference evidence="3" key="2">
    <citation type="submission" date="2025-08" db="UniProtKB">
        <authorList>
            <consortium name="RefSeq"/>
        </authorList>
    </citation>
    <scope>IDENTIFICATION</scope>
    <source>
        <tissue evidence="3">Whole plant</tissue>
    </source>
</reference>
<evidence type="ECO:0000313" key="2">
    <source>
        <dbReference type="Proteomes" id="UP000515211"/>
    </source>
</evidence>
<proteinExistence type="predicted"/>
<sequence length="140" mass="14890">MGGGYRRGDGGSGNEGDVSGDAGYGGGRLCDNRGDRNDDGGFDTCYKKHGLPPHLQRNGAANNTFTDEVDETSDSQNANVKEGESSAYSLTNDQRNALMSLLHQSTPPSSTINQISAQQPKDLNITQDLGPSSIEDDWHS</sequence>
<evidence type="ECO:0000256" key="1">
    <source>
        <dbReference type="SAM" id="MobiDB-lite"/>
    </source>
</evidence>